<feature type="transmembrane region" description="Helical" evidence="2">
    <location>
        <begin position="20"/>
        <end position="46"/>
    </location>
</feature>
<keyword evidence="2" id="KW-1133">Transmembrane helix</keyword>
<feature type="compositionally biased region" description="Pro residues" evidence="1">
    <location>
        <begin position="136"/>
        <end position="146"/>
    </location>
</feature>
<evidence type="ECO:0000313" key="3">
    <source>
        <dbReference type="EMBL" id="KAF2143972.1"/>
    </source>
</evidence>
<keyword evidence="2" id="KW-0472">Membrane</keyword>
<proteinExistence type="predicted"/>
<sequence>MDTAVSVQATNNPPHRHVFTAALIFEIGFGLIAICLTLSFIGWVTIKICTIRAKRKKLSDPEAATAAGKPRSRGGESSVDDDDDDDFVFHSPSPTPKLSRSATWVRLGKEEIPSLLELNELKRSNTVKLKPARPVQHPPLPRRNSN</sequence>
<accession>A0A6A6BIJ9</accession>
<dbReference type="AlphaFoldDB" id="A0A6A6BIJ9"/>
<dbReference type="Proteomes" id="UP000799438">
    <property type="component" value="Unassembled WGS sequence"/>
</dbReference>
<dbReference type="GeneID" id="54302958"/>
<name>A0A6A6BIJ9_9PEZI</name>
<dbReference type="EMBL" id="ML995480">
    <property type="protein sequence ID" value="KAF2143972.1"/>
    <property type="molecule type" value="Genomic_DNA"/>
</dbReference>
<feature type="region of interest" description="Disordered" evidence="1">
    <location>
        <begin position="54"/>
        <end position="103"/>
    </location>
</feature>
<evidence type="ECO:0000256" key="2">
    <source>
        <dbReference type="SAM" id="Phobius"/>
    </source>
</evidence>
<feature type="region of interest" description="Disordered" evidence="1">
    <location>
        <begin position="127"/>
        <end position="146"/>
    </location>
</feature>
<keyword evidence="4" id="KW-1185">Reference proteome</keyword>
<evidence type="ECO:0000313" key="4">
    <source>
        <dbReference type="Proteomes" id="UP000799438"/>
    </source>
</evidence>
<reference evidence="3" key="1">
    <citation type="journal article" date="2020" name="Stud. Mycol.">
        <title>101 Dothideomycetes genomes: a test case for predicting lifestyles and emergence of pathogens.</title>
        <authorList>
            <person name="Haridas S."/>
            <person name="Albert R."/>
            <person name="Binder M."/>
            <person name="Bloem J."/>
            <person name="Labutti K."/>
            <person name="Salamov A."/>
            <person name="Andreopoulos B."/>
            <person name="Baker S."/>
            <person name="Barry K."/>
            <person name="Bills G."/>
            <person name="Bluhm B."/>
            <person name="Cannon C."/>
            <person name="Castanera R."/>
            <person name="Culley D."/>
            <person name="Daum C."/>
            <person name="Ezra D."/>
            <person name="Gonzalez J."/>
            <person name="Henrissat B."/>
            <person name="Kuo A."/>
            <person name="Liang C."/>
            <person name="Lipzen A."/>
            <person name="Lutzoni F."/>
            <person name="Magnuson J."/>
            <person name="Mondo S."/>
            <person name="Nolan M."/>
            <person name="Ohm R."/>
            <person name="Pangilinan J."/>
            <person name="Park H.-J."/>
            <person name="Ramirez L."/>
            <person name="Alfaro M."/>
            <person name="Sun H."/>
            <person name="Tritt A."/>
            <person name="Yoshinaga Y."/>
            <person name="Zwiers L.-H."/>
            <person name="Turgeon B."/>
            <person name="Goodwin S."/>
            <person name="Spatafora J."/>
            <person name="Crous P."/>
            <person name="Grigoriev I."/>
        </authorList>
    </citation>
    <scope>NUCLEOTIDE SEQUENCE</scope>
    <source>
        <strain evidence="3">CBS 121167</strain>
    </source>
</reference>
<protein>
    <submittedName>
        <fullName evidence="3">Uncharacterized protein</fullName>
    </submittedName>
</protein>
<dbReference type="RefSeq" id="XP_033399684.1">
    <property type="nucleotide sequence ID" value="XM_033545450.1"/>
</dbReference>
<keyword evidence="2" id="KW-0812">Transmembrane</keyword>
<evidence type="ECO:0000256" key="1">
    <source>
        <dbReference type="SAM" id="MobiDB-lite"/>
    </source>
</evidence>
<gene>
    <name evidence="3" type="ORF">K452DRAFT_345340</name>
</gene>
<organism evidence="3 4">
    <name type="scientific">Aplosporella prunicola CBS 121167</name>
    <dbReference type="NCBI Taxonomy" id="1176127"/>
    <lineage>
        <taxon>Eukaryota</taxon>
        <taxon>Fungi</taxon>
        <taxon>Dikarya</taxon>
        <taxon>Ascomycota</taxon>
        <taxon>Pezizomycotina</taxon>
        <taxon>Dothideomycetes</taxon>
        <taxon>Dothideomycetes incertae sedis</taxon>
        <taxon>Botryosphaeriales</taxon>
        <taxon>Aplosporellaceae</taxon>
        <taxon>Aplosporella</taxon>
    </lineage>
</organism>